<dbReference type="CDD" id="cd02966">
    <property type="entry name" value="TlpA_like_family"/>
    <property type="match status" value="1"/>
</dbReference>
<evidence type="ECO:0000313" key="2">
    <source>
        <dbReference type="EMBL" id="MBC5616781.1"/>
    </source>
</evidence>
<gene>
    <name evidence="2" type="ORF">H8S08_07075</name>
</gene>
<dbReference type="RefSeq" id="WP_182424209.1">
    <property type="nucleotide sequence ID" value="NZ_JACOOK010000003.1"/>
</dbReference>
<dbReference type="Proteomes" id="UP000636891">
    <property type="component" value="Unassembled WGS sequence"/>
</dbReference>
<comment type="caution">
    <text evidence="2">The sequence shown here is derived from an EMBL/GenBank/DDBJ whole genome shotgun (WGS) entry which is preliminary data.</text>
</comment>
<name>A0ABR7CM88_9BACT</name>
<feature type="domain" description="DUF4369" evidence="1">
    <location>
        <begin position="23"/>
        <end position="98"/>
    </location>
</feature>
<proteinExistence type="predicted"/>
<dbReference type="Gene3D" id="3.40.30.10">
    <property type="entry name" value="Glutaredoxin"/>
    <property type="match status" value="1"/>
</dbReference>
<dbReference type="EMBL" id="JACOOK010000003">
    <property type="protein sequence ID" value="MBC5616781.1"/>
    <property type="molecule type" value="Genomic_DNA"/>
</dbReference>
<sequence length="367" mass="41886">MSKKLFFVIVTVVCTACFSRGNYTVTGTVDSSYDGKTIYLESLGDTRERIIDSTVVADGKFEFRGRITGDSCCIIRLEYDEIAFVLEAADIQIGIGDEQCARTDKNAVLYEYAKQARCLGRQIFDSHTIVMNTKDAAVRQFRKDSLWTHWKTQWKELAGPIVSRNDNALGAFVCRDWMSWMGVYQMAWISGEPFRPFEDFDTIYAMAGKRIRSFRFMERERRRVDVCRRTAEGMPFVDFPVGKEGADSGSVRLADYIGCGKYVLVDFWNSYSDTSYIADLRDIWKNSRGDRFEILGVVVRRPRSMALTAFEKLQRPWPQVFDDKNLTSESYGSGAGLRILFDPDGKIIARGIHRDSLKTKIAEILGE</sequence>
<protein>
    <submittedName>
        <fullName evidence="2">AhpC/TSA family protein</fullName>
    </submittedName>
</protein>
<accession>A0ABR7CM88</accession>
<evidence type="ECO:0000259" key="1">
    <source>
        <dbReference type="Pfam" id="PF14289"/>
    </source>
</evidence>
<dbReference type="SUPFAM" id="SSF52833">
    <property type="entry name" value="Thioredoxin-like"/>
    <property type="match status" value="1"/>
</dbReference>
<evidence type="ECO:0000313" key="3">
    <source>
        <dbReference type="Proteomes" id="UP000636891"/>
    </source>
</evidence>
<reference evidence="2 3" key="1">
    <citation type="submission" date="2020-08" db="EMBL/GenBank/DDBJ databases">
        <title>Genome public.</title>
        <authorList>
            <person name="Liu C."/>
            <person name="Sun Q."/>
        </authorList>
    </citation>
    <scope>NUCLEOTIDE SEQUENCE [LARGE SCALE GENOMIC DNA]</scope>
    <source>
        <strain evidence="2 3">New-7</strain>
    </source>
</reference>
<keyword evidence="3" id="KW-1185">Reference proteome</keyword>
<dbReference type="InterPro" id="IPR025380">
    <property type="entry name" value="DUF4369"/>
</dbReference>
<dbReference type="Pfam" id="PF14289">
    <property type="entry name" value="DUF4369"/>
    <property type="match status" value="1"/>
</dbReference>
<organism evidence="2 3">
    <name type="scientific">Alistipes hominis</name>
    <dbReference type="NCBI Taxonomy" id="2763015"/>
    <lineage>
        <taxon>Bacteria</taxon>
        <taxon>Pseudomonadati</taxon>
        <taxon>Bacteroidota</taxon>
        <taxon>Bacteroidia</taxon>
        <taxon>Bacteroidales</taxon>
        <taxon>Rikenellaceae</taxon>
        <taxon>Alistipes</taxon>
    </lineage>
</organism>
<dbReference type="InterPro" id="IPR036249">
    <property type="entry name" value="Thioredoxin-like_sf"/>
</dbReference>